<reference evidence="6 7" key="1">
    <citation type="submission" date="2019-03" db="EMBL/GenBank/DDBJ databases">
        <title>Genomic Encyclopedia of Type Strains, Phase IV (KMG-IV): sequencing the most valuable type-strain genomes for metagenomic binning, comparative biology and taxonomic classification.</title>
        <authorList>
            <person name="Goeker M."/>
        </authorList>
    </citation>
    <scope>NUCLEOTIDE SEQUENCE [LARGE SCALE GENOMIC DNA]</scope>
    <source>
        <strain evidence="6 7">DSM 16326</strain>
    </source>
</reference>
<dbReference type="PANTHER" id="PTHR13903:SF8">
    <property type="entry name" value="PIRIN"/>
    <property type="match status" value="1"/>
</dbReference>
<dbReference type="InterPro" id="IPR011051">
    <property type="entry name" value="RmlC_Cupin_sf"/>
</dbReference>
<feature type="binding site" evidence="2">
    <location>
        <position position="99"/>
    </location>
    <ligand>
        <name>Fe cation</name>
        <dbReference type="ChEBI" id="CHEBI:24875"/>
    </ligand>
</feature>
<gene>
    <name evidence="6" type="ORF">EDC23_1988</name>
</gene>
<dbReference type="SUPFAM" id="SSF51182">
    <property type="entry name" value="RmlC-like cupins"/>
    <property type="match status" value="1"/>
</dbReference>
<sequence length="246" mass="27536">MSAQSLFVTDALLMQEGDGAEVQRLFPIVRRMMNFDPFVLWDHFTIEPGNGFPTHPHRGFEAITYMFEGSMQHKDNLGNASTVTAGGAQRFTAGRGIEHSEMPAAEGQSSGIQLWINLPQRLKQIEPGYQQVDRDQVPVEQKEDARIRVIVGESSPMKLSTDIRYYDVSLPGGGIYTENVPQDFRGLLYLMHGAIEINGHELNPGQALFFETEKTLGVKGQAESRFMLVMGQPHGEPIRQWGPYVD</sequence>
<dbReference type="OrthoDB" id="9780903at2"/>
<feature type="domain" description="Pirin N-terminal" evidence="4">
    <location>
        <begin position="22"/>
        <end position="116"/>
    </location>
</feature>
<keyword evidence="2" id="KW-0479">Metal-binding</keyword>
<accession>A0A4R8IS80</accession>
<dbReference type="InterPro" id="IPR008778">
    <property type="entry name" value="Pirin_C_dom"/>
</dbReference>
<evidence type="ECO:0000259" key="5">
    <source>
        <dbReference type="Pfam" id="PF05726"/>
    </source>
</evidence>
<feature type="binding site" evidence="2">
    <location>
        <position position="55"/>
    </location>
    <ligand>
        <name>Fe cation</name>
        <dbReference type="ChEBI" id="CHEBI:24875"/>
    </ligand>
</feature>
<evidence type="ECO:0000259" key="4">
    <source>
        <dbReference type="Pfam" id="PF02678"/>
    </source>
</evidence>
<evidence type="ECO:0008006" key="8">
    <source>
        <dbReference type="Google" id="ProtNLM"/>
    </source>
</evidence>
<name>A0A4R8IS80_9GAMM</name>
<dbReference type="CDD" id="cd02247">
    <property type="entry name" value="cupin_pirin_C"/>
    <property type="match status" value="1"/>
</dbReference>
<protein>
    <recommendedName>
        <fullName evidence="8">Pirin N-terminal domain-containing protein</fullName>
    </recommendedName>
</protein>
<evidence type="ECO:0000313" key="7">
    <source>
        <dbReference type="Proteomes" id="UP000294914"/>
    </source>
</evidence>
<dbReference type="InterPro" id="IPR012093">
    <property type="entry name" value="Pirin"/>
</dbReference>
<dbReference type="Proteomes" id="UP000294914">
    <property type="component" value="Unassembled WGS sequence"/>
</dbReference>
<dbReference type="InterPro" id="IPR003829">
    <property type="entry name" value="Pirin_N_dom"/>
</dbReference>
<dbReference type="InterPro" id="IPR014710">
    <property type="entry name" value="RmlC-like_jellyroll"/>
</dbReference>
<dbReference type="PIRSF" id="PIRSF006232">
    <property type="entry name" value="Pirin"/>
    <property type="match status" value="1"/>
</dbReference>
<comment type="cofactor">
    <cofactor evidence="2">
        <name>Fe cation</name>
        <dbReference type="ChEBI" id="CHEBI:24875"/>
    </cofactor>
    <text evidence="2">Binds 1 Fe cation per subunit.</text>
</comment>
<dbReference type="Pfam" id="PF05726">
    <property type="entry name" value="Pirin_C"/>
    <property type="match status" value="1"/>
</dbReference>
<organism evidence="6 7">
    <name type="scientific">Thiohalophilus thiocyanatoxydans</name>
    <dbReference type="NCBI Taxonomy" id="381308"/>
    <lineage>
        <taxon>Bacteria</taxon>
        <taxon>Pseudomonadati</taxon>
        <taxon>Pseudomonadota</taxon>
        <taxon>Gammaproteobacteria</taxon>
        <taxon>Thiohalomonadales</taxon>
        <taxon>Thiohalophilaceae</taxon>
        <taxon>Thiohalophilus</taxon>
    </lineage>
</organism>
<keyword evidence="2" id="KW-0408">Iron</keyword>
<feature type="binding site" evidence="2">
    <location>
        <position position="57"/>
    </location>
    <ligand>
        <name>Fe cation</name>
        <dbReference type="ChEBI" id="CHEBI:24875"/>
    </ligand>
</feature>
<evidence type="ECO:0000256" key="1">
    <source>
        <dbReference type="ARBA" id="ARBA00008416"/>
    </source>
</evidence>
<evidence type="ECO:0000256" key="3">
    <source>
        <dbReference type="RuleBase" id="RU003457"/>
    </source>
</evidence>
<feature type="binding site" evidence="2">
    <location>
        <position position="101"/>
    </location>
    <ligand>
        <name>Fe cation</name>
        <dbReference type="ChEBI" id="CHEBI:24875"/>
    </ligand>
</feature>
<dbReference type="AlphaFoldDB" id="A0A4R8IS80"/>
<keyword evidence="7" id="KW-1185">Reference proteome</keyword>
<feature type="domain" description="Pirin C-terminal" evidence="5">
    <location>
        <begin position="165"/>
        <end position="245"/>
    </location>
</feature>
<dbReference type="GO" id="GO:0046872">
    <property type="term" value="F:metal ion binding"/>
    <property type="evidence" value="ECO:0007669"/>
    <property type="project" value="UniProtKB-KW"/>
</dbReference>
<dbReference type="PANTHER" id="PTHR13903">
    <property type="entry name" value="PIRIN-RELATED"/>
    <property type="match status" value="1"/>
</dbReference>
<dbReference type="CDD" id="cd02909">
    <property type="entry name" value="cupin_pirin_N"/>
    <property type="match status" value="1"/>
</dbReference>
<dbReference type="RefSeq" id="WP_134084038.1">
    <property type="nucleotide sequence ID" value="NZ_SOQX01000005.1"/>
</dbReference>
<proteinExistence type="inferred from homology"/>
<dbReference type="Pfam" id="PF02678">
    <property type="entry name" value="Pirin"/>
    <property type="match status" value="1"/>
</dbReference>
<evidence type="ECO:0000256" key="2">
    <source>
        <dbReference type="PIRSR" id="PIRSR006232-1"/>
    </source>
</evidence>
<evidence type="ECO:0000313" key="6">
    <source>
        <dbReference type="EMBL" id="TDY00487.1"/>
    </source>
</evidence>
<dbReference type="Gene3D" id="2.60.120.10">
    <property type="entry name" value="Jelly Rolls"/>
    <property type="match status" value="2"/>
</dbReference>
<dbReference type="EMBL" id="SOQX01000005">
    <property type="protein sequence ID" value="TDY00487.1"/>
    <property type="molecule type" value="Genomic_DNA"/>
</dbReference>
<comment type="similarity">
    <text evidence="1 3">Belongs to the pirin family.</text>
</comment>
<comment type="caution">
    <text evidence="6">The sequence shown here is derived from an EMBL/GenBank/DDBJ whole genome shotgun (WGS) entry which is preliminary data.</text>
</comment>